<organism evidence="1 2">
    <name type="scientific">Nocardia testacea</name>
    <dbReference type="NCBI Taxonomy" id="248551"/>
    <lineage>
        <taxon>Bacteria</taxon>
        <taxon>Bacillati</taxon>
        <taxon>Actinomycetota</taxon>
        <taxon>Actinomycetes</taxon>
        <taxon>Mycobacteriales</taxon>
        <taxon>Nocardiaceae</taxon>
        <taxon>Nocardia</taxon>
    </lineage>
</organism>
<evidence type="ECO:0000313" key="1">
    <source>
        <dbReference type="EMBL" id="MFI2234522.1"/>
    </source>
</evidence>
<name>A0ABW7W6V7_9NOCA</name>
<accession>A0ABW7W6V7</accession>
<dbReference type="RefSeq" id="WP_397067324.1">
    <property type="nucleotide sequence ID" value="NZ_JBIRYL010000030.1"/>
</dbReference>
<reference evidence="1 2" key="1">
    <citation type="submission" date="2024-10" db="EMBL/GenBank/DDBJ databases">
        <title>The Natural Products Discovery Center: Release of the First 8490 Sequenced Strains for Exploring Actinobacteria Biosynthetic Diversity.</title>
        <authorList>
            <person name="Kalkreuter E."/>
            <person name="Kautsar S.A."/>
            <person name="Yang D."/>
            <person name="Bader C.D."/>
            <person name="Teijaro C.N."/>
            <person name="Fluegel L."/>
            <person name="Davis C.M."/>
            <person name="Simpson J.R."/>
            <person name="Lauterbach L."/>
            <person name="Steele A.D."/>
            <person name="Gui C."/>
            <person name="Meng S."/>
            <person name="Li G."/>
            <person name="Viehrig K."/>
            <person name="Ye F."/>
            <person name="Su P."/>
            <person name="Kiefer A.F."/>
            <person name="Nichols A."/>
            <person name="Cepeda A.J."/>
            <person name="Yan W."/>
            <person name="Fan B."/>
            <person name="Jiang Y."/>
            <person name="Adhikari A."/>
            <person name="Zheng C.-J."/>
            <person name="Schuster L."/>
            <person name="Cowan T.M."/>
            <person name="Smanski M.J."/>
            <person name="Chevrette M.G."/>
            <person name="De Carvalho L.P.S."/>
            <person name="Shen B."/>
        </authorList>
    </citation>
    <scope>NUCLEOTIDE SEQUENCE [LARGE SCALE GENOMIC DNA]</scope>
    <source>
        <strain evidence="1 2">NPDC019377</strain>
    </source>
</reference>
<protein>
    <submittedName>
        <fullName evidence="1">Uncharacterized protein</fullName>
    </submittedName>
</protein>
<evidence type="ECO:0000313" key="2">
    <source>
        <dbReference type="Proteomes" id="UP001611494"/>
    </source>
</evidence>
<keyword evidence="2" id="KW-1185">Reference proteome</keyword>
<comment type="caution">
    <text evidence="1">The sequence shown here is derived from an EMBL/GenBank/DDBJ whole genome shotgun (WGS) entry which is preliminary data.</text>
</comment>
<dbReference type="Proteomes" id="UP001611494">
    <property type="component" value="Unassembled WGS sequence"/>
</dbReference>
<gene>
    <name evidence="1" type="ORF">ACH49Z_32210</name>
</gene>
<sequence>MTSIDNEARTTATQADLLAEIDRLRGLLTERDAQLAEQRREMADLGRRVDDLLDRESMHVYDPDMERLATSAAIDRVGMPRARRLTGRGTRPCHPEPVEITAPQIERGVWQGFER</sequence>
<dbReference type="EMBL" id="JBIRYL010000030">
    <property type="protein sequence ID" value="MFI2234522.1"/>
    <property type="molecule type" value="Genomic_DNA"/>
</dbReference>
<proteinExistence type="predicted"/>